<dbReference type="Proteomes" id="UP001472677">
    <property type="component" value="Unassembled WGS sequence"/>
</dbReference>
<keyword evidence="2" id="KW-1185">Reference proteome</keyword>
<gene>
    <name evidence="1" type="ORF">V6N12_035510</name>
</gene>
<name>A0ABR2EMX5_9ROSI</name>
<accession>A0ABR2EMX5</accession>
<organism evidence="1 2">
    <name type="scientific">Hibiscus sabdariffa</name>
    <name type="common">roselle</name>
    <dbReference type="NCBI Taxonomy" id="183260"/>
    <lineage>
        <taxon>Eukaryota</taxon>
        <taxon>Viridiplantae</taxon>
        <taxon>Streptophyta</taxon>
        <taxon>Embryophyta</taxon>
        <taxon>Tracheophyta</taxon>
        <taxon>Spermatophyta</taxon>
        <taxon>Magnoliopsida</taxon>
        <taxon>eudicotyledons</taxon>
        <taxon>Gunneridae</taxon>
        <taxon>Pentapetalae</taxon>
        <taxon>rosids</taxon>
        <taxon>malvids</taxon>
        <taxon>Malvales</taxon>
        <taxon>Malvaceae</taxon>
        <taxon>Malvoideae</taxon>
        <taxon>Hibiscus</taxon>
    </lineage>
</organism>
<dbReference type="EMBL" id="JBBPBM010000011">
    <property type="protein sequence ID" value="KAK8563362.1"/>
    <property type="molecule type" value="Genomic_DNA"/>
</dbReference>
<evidence type="ECO:0000313" key="1">
    <source>
        <dbReference type="EMBL" id="KAK8563362.1"/>
    </source>
</evidence>
<protein>
    <submittedName>
        <fullName evidence="1">Uncharacterized protein</fullName>
    </submittedName>
</protein>
<evidence type="ECO:0000313" key="2">
    <source>
        <dbReference type="Proteomes" id="UP001472677"/>
    </source>
</evidence>
<comment type="caution">
    <text evidence="1">The sequence shown here is derived from an EMBL/GenBank/DDBJ whole genome shotgun (WGS) entry which is preliminary data.</text>
</comment>
<reference evidence="1 2" key="1">
    <citation type="journal article" date="2024" name="G3 (Bethesda)">
        <title>Genome assembly of Hibiscus sabdariffa L. provides insights into metabolisms of medicinal natural products.</title>
        <authorList>
            <person name="Kim T."/>
        </authorList>
    </citation>
    <scope>NUCLEOTIDE SEQUENCE [LARGE SCALE GENOMIC DNA]</scope>
    <source>
        <strain evidence="1">TK-2024</strain>
        <tissue evidence="1">Old leaves</tissue>
    </source>
</reference>
<sequence length="126" mass="14355">MSTCRGSCLSREGKHKSAMGSHQHIFLRISGYVTREFLGLRRCSKQVALQGRYSPDIGDKGDSLLLRDIVYKQDNKLLGLRDKPIRNKTLCRNPKIRRDSCPGRTRCLCRDIPFVILPQQIIEALA</sequence>
<proteinExistence type="predicted"/>